<feature type="region of interest" description="Disordered" evidence="1">
    <location>
        <begin position="184"/>
        <end position="234"/>
    </location>
</feature>
<evidence type="ECO:0000313" key="3">
    <source>
        <dbReference type="Proteomes" id="UP001212841"/>
    </source>
</evidence>
<feature type="region of interest" description="Disordered" evidence="1">
    <location>
        <begin position="296"/>
        <end position="315"/>
    </location>
</feature>
<accession>A0AAD5SFZ4</accession>
<dbReference type="EMBL" id="JADGJD010000300">
    <property type="protein sequence ID" value="KAJ3052380.1"/>
    <property type="molecule type" value="Genomic_DNA"/>
</dbReference>
<dbReference type="Proteomes" id="UP001212841">
    <property type="component" value="Unassembled WGS sequence"/>
</dbReference>
<evidence type="ECO:0000256" key="1">
    <source>
        <dbReference type="SAM" id="MobiDB-lite"/>
    </source>
</evidence>
<sequence length="390" mass="41418">MNTLSARRLSRQIAEEQANLDGVNRLLGKERFWEQQYEEQIQALKDVRNNLGTLANAGAPGGIALSAEVEEVQKEDDASAESGLESYEGPATPSPTPLETDTAADIRVPPPATTSLSQGSLAFDPSLIGSSAAHLTRPLPSGAPTVLAPLPSSPPLNNPDSIPSTVRPGTLRAAVIRDLFHPRSAAPKNTSTSLPSLHAQAKSAVDLSTPPTNKKSTQAQKSFSASTLSTTSTTPTLVQTIPHAPKASTSIPQLQEQLKELKLSHALAKQTLRNEQALNWERRKSIVELGEQFQSDLANGHNSNDDTPTEGGNTQSSVSLVEDALHGGLDDDAHALEGHHKMAVRDDILEGGEGIVGPLQFKDGVLDRAEGVPGTLRDWNEAAEVREGRA</sequence>
<protein>
    <submittedName>
        <fullName evidence="2">Uncharacterized protein</fullName>
    </submittedName>
</protein>
<name>A0AAD5SFZ4_9FUNG</name>
<reference evidence="2" key="1">
    <citation type="submission" date="2020-05" db="EMBL/GenBank/DDBJ databases">
        <title>Phylogenomic resolution of chytrid fungi.</title>
        <authorList>
            <person name="Stajich J.E."/>
            <person name="Amses K."/>
            <person name="Simmons R."/>
            <person name="Seto K."/>
            <person name="Myers J."/>
            <person name="Bonds A."/>
            <person name="Quandt C.A."/>
            <person name="Barry K."/>
            <person name="Liu P."/>
            <person name="Grigoriev I."/>
            <person name="Longcore J.E."/>
            <person name="James T.Y."/>
        </authorList>
    </citation>
    <scope>NUCLEOTIDE SEQUENCE</scope>
    <source>
        <strain evidence="2">JEL0318</strain>
    </source>
</reference>
<keyword evidence="3" id="KW-1185">Reference proteome</keyword>
<feature type="region of interest" description="Disordered" evidence="1">
    <location>
        <begin position="144"/>
        <end position="166"/>
    </location>
</feature>
<feature type="region of interest" description="Disordered" evidence="1">
    <location>
        <begin position="69"/>
        <end position="119"/>
    </location>
</feature>
<organism evidence="2 3">
    <name type="scientific">Rhizophlyctis rosea</name>
    <dbReference type="NCBI Taxonomy" id="64517"/>
    <lineage>
        <taxon>Eukaryota</taxon>
        <taxon>Fungi</taxon>
        <taxon>Fungi incertae sedis</taxon>
        <taxon>Chytridiomycota</taxon>
        <taxon>Chytridiomycota incertae sedis</taxon>
        <taxon>Chytridiomycetes</taxon>
        <taxon>Rhizophlyctidales</taxon>
        <taxon>Rhizophlyctidaceae</taxon>
        <taxon>Rhizophlyctis</taxon>
    </lineage>
</organism>
<feature type="compositionally biased region" description="Polar residues" evidence="1">
    <location>
        <begin position="209"/>
        <end position="221"/>
    </location>
</feature>
<comment type="caution">
    <text evidence="2">The sequence shown here is derived from an EMBL/GenBank/DDBJ whole genome shotgun (WGS) entry which is preliminary data.</text>
</comment>
<evidence type="ECO:0000313" key="2">
    <source>
        <dbReference type="EMBL" id="KAJ3052380.1"/>
    </source>
</evidence>
<feature type="compositionally biased region" description="Low complexity" evidence="1">
    <location>
        <begin position="222"/>
        <end position="234"/>
    </location>
</feature>
<gene>
    <name evidence="2" type="ORF">HK097_006442</name>
</gene>
<proteinExistence type="predicted"/>
<dbReference type="AlphaFoldDB" id="A0AAD5SFZ4"/>